<dbReference type="RefSeq" id="WP_212522192.1">
    <property type="nucleotide sequence ID" value="NZ_JAGSOH010000181.1"/>
</dbReference>
<dbReference type="Proteomes" id="UP000676325">
    <property type="component" value="Unassembled WGS sequence"/>
</dbReference>
<evidence type="ECO:0000256" key="1">
    <source>
        <dbReference type="SAM" id="MobiDB-lite"/>
    </source>
</evidence>
<feature type="region of interest" description="Disordered" evidence="1">
    <location>
        <begin position="18"/>
        <end position="38"/>
    </location>
</feature>
<comment type="caution">
    <text evidence="2">The sequence shown here is derived from an EMBL/GenBank/DDBJ whole genome shotgun (WGS) entry which is preliminary data.</text>
</comment>
<sequence length="86" mass="10185">MADANAEIHRRINDLIDEEHRLRGDGAPGDEPEVPDADRRRRLAELEMQLDQAWDLLRQRQARREWAQDPGRARERPTRVVENYES</sequence>
<reference evidence="2" key="1">
    <citation type="submission" date="2021-04" db="EMBL/GenBank/DDBJ databases">
        <title>Genome based classification of Actinospica acidithermotolerans sp. nov., an actinobacterium isolated from an Indonesian hot spring.</title>
        <authorList>
            <person name="Kusuma A.B."/>
            <person name="Putra K.E."/>
            <person name="Nafisah S."/>
            <person name="Loh J."/>
            <person name="Nouioui I."/>
            <person name="Goodfellow M."/>
        </authorList>
    </citation>
    <scope>NUCLEOTIDE SEQUENCE</scope>
    <source>
        <strain evidence="2">MGRD01-02</strain>
    </source>
</reference>
<keyword evidence="3" id="KW-1185">Reference proteome</keyword>
<feature type="compositionally biased region" description="Basic and acidic residues" evidence="1">
    <location>
        <begin position="62"/>
        <end position="79"/>
    </location>
</feature>
<dbReference type="Pfam" id="PF10944">
    <property type="entry name" value="DUF2630"/>
    <property type="match status" value="1"/>
</dbReference>
<dbReference type="EMBL" id="JAGSOH010000181">
    <property type="protein sequence ID" value="MBR7831075.1"/>
    <property type="molecule type" value="Genomic_DNA"/>
</dbReference>
<proteinExistence type="predicted"/>
<dbReference type="InterPro" id="IPR020311">
    <property type="entry name" value="Uncharacterised_Rv0898c"/>
</dbReference>
<evidence type="ECO:0000313" key="3">
    <source>
        <dbReference type="Proteomes" id="UP000676325"/>
    </source>
</evidence>
<evidence type="ECO:0000313" key="2">
    <source>
        <dbReference type="EMBL" id="MBR7831075.1"/>
    </source>
</evidence>
<protein>
    <submittedName>
        <fullName evidence="2">DUF2630 family protein</fullName>
    </submittedName>
</protein>
<feature type="region of interest" description="Disordered" evidence="1">
    <location>
        <begin position="62"/>
        <end position="86"/>
    </location>
</feature>
<name>A0A941IJS3_9ACTN</name>
<dbReference type="AlphaFoldDB" id="A0A941IJS3"/>
<organism evidence="2 3">
    <name type="scientific">Actinospica acidithermotolerans</name>
    <dbReference type="NCBI Taxonomy" id="2828514"/>
    <lineage>
        <taxon>Bacteria</taxon>
        <taxon>Bacillati</taxon>
        <taxon>Actinomycetota</taxon>
        <taxon>Actinomycetes</taxon>
        <taxon>Catenulisporales</taxon>
        <taxon>Actinospicaceae</taxon>
        <taxon>Actinospica</taxon>
    </lineage>
</organism>
<gene>
    <name evidence="2" type="ORF">KDK95_32520</name>
</gene>
<accession>A0A941IJS3</accession>